<dbReference type="OrthoDB" id="5385910at2759"/>
<dbReference type="GeneID" id="39580373"/>
<dbReference type="RefSeq" id="XP_028466357.1">
    <property type="nucleotide sequence ID" value="XM_028611895.1"/>
</dbReference>
<feature type="compositionally biased region" description="Pro residues" evidence="1">
    <location>
        <begin position="90"/>
        <end position="113"/>
    </location>
</feature>
<reference evidence="2 3" key="1">
    <citation type="journal article" date="2018" name="Mol. Ecol.">
        <title>The obligate alkalophilic soda-lake fungus Sodiomyces alkalinus has shifted to a protein diet.</title>
        <authorList>
            <person name="Grum-Grzhimaylo A.A."/>
            <person name="Falkoski D.L."/>
            <person name="van den Heuvel J."/>
            <person name="Valero-Jimenez C.A."/>
            <person name="Min B."/>
            <person name="Choi I.G."/>
            <person name="Lipzen A."/>
            <person name="Daum C.G."/>
            <person name="Aanen D.K."/>
            <person name="Tsang A."/>
            <person name="Henrissat B."/>
            <person name="Bilanenko E.N."/>
            <person name="de Vries R.P."/>
            <person name="van Kan J.A.L."/>
            <person name="Grigoriev I.V."/>
            <person name="Debets A.J.M."/>
        </authorList>
    </citation>
    <scope>NUCLEOTIDE SEQUENCE [LARGE SCALE GENOMIC DNA]</scope>
    <source>
        <strain evidence="2 3">F11</strain>
    </source>
</reference>
<evidence type="ECO:0000313" key="3">
    <source>
        <dbReference type="Proteomes" id="UP000272025"/>
    </source>
</evidence>
<dbReference type="EMBL" id="ML119055">
    <property type="protein sequence ID" value="ROT38551.1"/>
    <property type="molecule type" value="Genomic_DNA"/>
</dbReference>
<proteinExistence type="predicted"/>
<dbReference type="Proteomes" id="UP000272025">
    <property type="component" value="Unassembled WGS sequence"/>
</dbReference>
<name>A0A3N2PVN0_SODAK</name>
<evidence type="ECO:0000313" key="2">
    <source>
        <dbReference type="EMBL" id="ROT38551.1"/>
    </source>
</evidence>
<sequence>MPPIPIHTSSPINAAKAQGTTPKTANSEAQPVQAGSIRLTGPELSPTSAQPYPPAQPGARPAIPAPTSTAQASPPPPPPPTRTQQQNDTGPPPPQPGAVPTPPGSTKVPPPPRVGEIYQPPQPTPASTASVPFPAQMSMPPPTTSYSTRLGSGTSTNTPQLVRPVPVNLGSTSRNDYSHPPGYQQSVASDSFRNYQPSGHNASMGTAEQGSFMDEDDDGVWDTAKRWARTAGKNLAAAESEVWRKLNDK</sequence>
<keyword evidence="3" id="KW-1185">Reference proteome</keyword>
<accession>A0A3N2PVN0</accession>
<dbReference type="STRING" id="1314773.A0A3N2PVN0"/>
<dbReference type="AlphaFoldDB" id="A0A3N2PVN0"/>
<feature type="compositionally biased region" description="Polar residues" evidence="1">
    <location>
        <begin position="7"/>
        <end position="30"/>
    </location>
</feature>
<feature type="compositionally biased region" description="Low complexity" evidence="1">
    <location>
        <begin position="61"/>
        <end position="72"/>
    </location>
</feature>
<evidence type="ECO:0000256" key="1">
    <source>
        <dbReference type="SAM" id="MobiDB-lite"/>
    </source>
</evidence>
<gene>
    <name evidence="2" type="ORF">SODALDRAFT_333150</name>
</gene>
<feature type="compositionally biased region" description="Polar residues" evidence="1">
    <location>
        <begin position="183"/>
        <end position="209"/>
    </location>
</feature>
<protein>
    <submittedName>
        <fullName evidence="2">Uncharacterized protein</fullName>
    </submittedName>
</protein>
<feature type="region of interest" description="Disordered" evidence="1">
    <location>
        <begin position="1"/>
        <end position="218"/>
    </location>
</feature>
<organism evidence="2 3">
    <name type="scientific">Sodiomyces alkalinus (strain CBS 110278 / VKM F-3762 / F11)</name>
    <name type="common">Alkaliphilic filamentous fungus</name>
    <dbReference type="NCBI Taxonomy" id="1314773"/>
    <lineage>
        <taxon>Eukaryota</taxon>
        <taxon>Fungi</taxon>
        <taxon>Dikarya</taxon>
        <taxon>Ascomycota</taxon>
        <taxon>Pezizomycotina</taxon>
        <taxon>Sordariomycetes</taxon>
        <taxon>Hypocreomycetidae</taxon>
        <taxon>Glomerellales</taxon>
        <taxon>Plectosphaerellaceae</taxon>
        <taxon>Sodiomyces</taxon>
    </lineage>
</organism>
<feature type="compositionally biased region" description="Polar residues" evidence="1">
    <location>
        <begin position="144"/>
        <end position="160"/>
    </location>
</feature>